<keyword evidence="3" id="KW-1185">Reference proteome</keyword>
<reference evidence="3" key="1">
    <citation type="journal article" date="2019" name="Int. J. Syst. Evol. Microbiol.">
        <title>The Global Catalogue of Microorganisms (GCM) 10K type strain sequencing project: providing services to taxonomists for standard genome sequencing and annotation.</title>
        <authorList>
            <consortium name="The Broad Institute Genomics Platform"/>
            <consortium name="The Broad Institute Genome Sequencing Center for Infectious Disease"/>
            <person name="Wu L."/>
            <person name="Ma J."/>
        </authorList>
    </citation>
    <scope>NUCLEOTIDE SEQUENCE [LARGE SCALE GENOMIC DNA]</scope>
    <source>
        <strain evidence="3">JCM 16545</strain>
    </source>
</reference>
<comment type="caution">
    <text evidence="2">The sequence shown here is derived from an EMBL/GenBank/DDBJ whole genome shotgun (WGS) entry which is preliminary data.</text>
</comment>
<evidence type="ECO:0000259" key="1">
    <source>
        <dbReference type="Pfam" id="PF13612"/>
    </source>
</evidence>
<dbReference type="RefSeq" id="WP_377469938.1">
    <property type="nucleotide sequence ID" value="NZ_JBHUHV010000037.1"/>
</dbReference>
<feature type="domain" description="Transposase DDE" evidence="1">
    <location>
        <begin position="7"/>
        <end position="78"/>
    </location>
</feature>
<evidence type="ECO:0000313" key="2">
    <source>
        <dbReference type="EMBL" id="MFD2067662.1"/>
    </source>
</evidence>
<dbReference type="Pfam" id="PF13612">
    <property type="entry name" value="DDE_Tnp_1_3"/>
    <property type="match status" value="1"/>
</dbReference>
<sequence length="109" mass="12317">MADNNPKVLSFLLKGLKGKCYGDKGYLTSLMKELLEKGLHLVTKVRRNMKNMLRRGSIEAVNDILMTVCDIDHIRDRNPLNALAQIFSGLTAYTFLDQTCSFKPARINV</sequence>
<dbReference type="EMBL" id="JBHUHV010000037">
    <property type="protein sequence ID" value="MFD2067662.1"/>
    <property type="molecule type" value="Genomic_DNA"/>
</dbReference>
<organism evidence="2 3">
    <name type="scientific">Pontibacter silvestris</name>
    <dbReference type="NCBI Taxonomy" id="2305183"/>
    <lineage>
        <taxon>Bacteria</taxon>
        <taxon>Pseudomonadati</taxon>
        <taxon>Bacteroidota</taxon>
        <taxon>Cytophagia</taxon>
        <taxon>Cytophagales</taxon>
        <taxon>Hymenobacteraceae</taxon>
        <taxon>Pontibacter</taxon>
    </lineage>
</organism>
<protein>
    <submittedName>
        <fullName evidence="2">Transposase</fullName>
    </submittedName>
</protein>
<proteinExistence type="predicted"/>
<name>A0ABW4X0I4_9BACT</name>
<accession>A0ABW4X0I4</accession>
<dbReference type="Proteomes" id="UP001597369">
    <property type="component" value="Unassembled WGS sequence"/>
</dbReference>
<evidence type="ECO:0000313" key="3">
    <source>
        <dbReference type="Proteomes" id="UP001597369"/>
    </source>
</evidence>
<gene>
    <name evidence="2" type="ORF">ACFSKU_12270</name>
</gene>
<dbReference type="InterPro" id="IPR025668">
    <property type="entry name" value="Tnp_DDE_dom"/>
</dbReference>